<sequence length="160" mass="17781">MSEYAPEAISWLAKEITTAVPNVSGVVILGETRHLYGYHRARNVVSADDYSVVLREDNEGDGWAASALDVPLGPTWLRRMTRRLLEYRDDHRLCAVREFFGTTDGATVLGWDRYFRRPASASTAHLGVLHISFLRRYATDAAALAGVRSVLLGMSTVDPE</sequence>
<organism evidence="1 2">
    <name type="scientific">Actinorhabdospora filicis</name>
    <dbReference type="NCBI Taxonomy" id="1785913"/>
    <lineage>
        <taxon>Bacteria</taxon>
        <taxon>Bacillati</taxon>
        <taxon>Actinomycetota</taxon>
        <taxon>Actinomycetes</taxon>
        <taxon>Micromonosporales</taxon>
        <taxon>Micromonosporaceae</taxon>
        <taxon>Actinorhabdospora</taxon>
    </lineage>
</organism>
<accession>A0A9W6SQX0</accession>
<dbReference type="RefSeq" id="WP_285665948.1">
    <property type="nucleotide sequence ID" value="NZ_BSTX01000004.1"/>
</dbReference>
<reference evidence="1" key="1">
    <citation type="submission" date="2023-03" db="EMBL/GenBank/DDBJ databases">
        <title>Actinorhabdospora filicis NBRC 111898.</title>
        <authorList>
            <person name="Ichikawa N."/>
            <person name="Sato H."/>
            <person name="Tonouchi N."/>
        </authorList>
    </citation>
    <scope>NUCLEOTIDE SEQUENCE</scope>
    <source>
        <strain evidence="1">NBRC 111898</strain>
    </source>
</reference>
<evidence type="ECO:0000313" key="1">
    <source>
        <dbReference type="EMBL" id="GLZ80703.1"/>
    </source>
</evidence>
<gene>
    <name evidence="1" type="ORF">Afil01_55100</name>
</gene>
<proteinExistence type="predicted"/>
<protein>
    <submittedName>
        <fullName evidence="1">Uncharacterized protein</fullName>
    </submittedName>
</protein>
<keyword evidence="2" id="KW-1185">Reference proteome</keyword>
<dbReference type="Proteomes" id="UP001165079">
    <property type="component" value="Unassembled WGS sequence"/>
</dbReference>
<dbReference type="EMBL" id="BSTX01000004">
    <property type="protein sequence ID" value="GLZ80703.1"/>
    <property type="molecule type" value="Genomic_DNA"/>
</dbReference>
<comment type="caution">
    <text evidence="1">The sequence shown here is derived from an EMBL/GenBank/DDBJ whole genome shotgun (WGS) entry which is preliminary data.</text>
</comment>
<dbReference type="AlphaFoldDB" id="A0A9W6SQX0"/>
<name>A0A9W6SQX0_9ACTN</name>
<evidence type="ECO:0000313" key="2">
    <source>
        <dbReference type="Proteomes" id="UP001165079"/>
    </source>
</evidence>